<feature type="transmembrane region" description="Helical" evidence="8">
    <location>
        <begin position="171"/>
        <end position="192"/>
    </location>
</feature>
<feature type="transmembrane region" description="Helical" evidence="8">
    <location>
        <begin position="472"/>
        <end position="493"/>
    </location>
</feature>
<dbReference type="SUPFAM" id="SSF52540">
    <property type="entry name" value="P-loop containing nucleoside triphosphate hydrolases"/>
    <property type="match status" value="1"/>
</dbReference>
<dbReference type="FunFam" id="1.20.1720.10:FF:000013">
    <property type="entry name" value="Related to multidrug resistance proteins"/>
    <property type="match status" value="1"/>
</dbReference>
<dbReference type="GO" id="GO:0015174">
    <property type="term" value="F:basic amino acid transmembrane transporter activity"/>
    <property type="evidence" value="ECO:0007669"/>
    <property type="project" value="TreeGrafter"/>
</dbReference>
<dbReference type="Proteomes" id="UP001324427">
    <property type="component" value="Unassembled WGS sequence"/>
</dbReference>
<dbReference type="CDD" id="cd17502">
    <property type="entry name" value="MFS_Azr1_MDR_like"/>
    <property type="match status" value="1"/>
</dbReference>
<evidence type="ECO:0000313" key="10">
    <source>
        <dbReference type="EMBL" id="KAK4547157.1"/>
    </source>
</evidence>
<dbReference type="SUPFAM" id="SSF103473">
    <property type="entry name" value="MFS general substrate transporter"/>
    <property type="match status" value="1"/>
</dbReference>
<proteinExistence type="inferred from homology"/>
<dbReference type="PANTHER" id="PTHR23501:SF84">
    <property type="entry name" value="VACUOLAR MEMBRANE AMINO ACID UPTAKE TRANSPORTER FNX2"/>
    <property type="match status" value="1"/>
</dbReference>
<feature type="transmembrane region" description="Helical" evidence="8">
    <location>
        <begin position="80"/>
        <end position="104"/>
    </location>
</feature>
<sequence>MAADREQSNGHSTETSPLLSKDLVQAVEPGDGITAPLNGSLEANGKLPGAPTDGEGLERQPSLEDRAKQYEGMPNVQLKYIIPALAIGVFMAAADQTIIVTSYGKIGSELKALNRTSWIATAYFLTLTSFQPLYGKLSDIFGRKACLLFAYTIFGIGCLCCGLAQNMSQLIAARAFAGIGGGGMTTVVSILLSDVVPLRERGQWQGYLNVIYAAGSSSGAPFGGMLADTIGWRWSFLIQAPLCLAAFGAVFFALHLPKRDDVHWRKKLGRVDFLGAAVLISAVFTLLLALDRGSNVSWTATITVVSIAICIPLFALFVLVETKVAREPCAPGHIIFNRTMFACYLCYFFSIAGWLAALFYLPLYFQVVEGLSATGAGVRLIPSIISGVAGSLAGGYYMRKTGKYYWLTVVAYAFFLVGMTIILLCSGAVVHSTVGIILAMSLSGFSSGIGGTSALIALLANASREDQAVATACSYLFKSLGSVFGISMSATLANQALKSSLASELPSLGLSKEEALQIAEMVRQSLENLRGLAPDVRAIVVDAYAKSTTAAQGCGLGLVAGAAISAWFISEKALAVPLVTIDTLPPYTPALHIKVLHKDSEHAITLPAPVVYINGFPGVGKLTVARALQPMLPNSRILHNHELIDPVERKYARGSAYYQTMRAEYRQARLKPIIHGPELRDTIFIFTDSQSDYNECMSDYTDLALPFGENGGRRFYSVILHCDAEENERRLVMAGRGQVAGNGKLTDVKLLRE</sequence>
<evidence type="ECO:0000256" key="6">
    <source>
        <dbReference type="ARBA" id="ARBA00023136"/>
    </source>
</evidence>
<dbReference type="GO" id="GO:0000329">
    <property type="term" value="C:fungal-type vacuole membrane"/>
    <property type="evidence" value="ECO:0007669"/>
    <property type="project" value="TreeGrafter"/>
</dbReference>
<comment type="similarity">
    <text evidence="2">Belongs to the major facilitator superfamily.</text>
</comment>
<gene>
    <name evidence="10" type="ORF">LTR36_001378</name>
</gene>
<evidence type="ECO:0000256" key="3">
    <source>
        <dbReference type="ARBA" id="ARBA00022448"/>
    </source>
</evidence>
<feature type="transmembrane region" description="Helical" evidence="8">
    <location>
        <begin position="236"/>
        <end position="256"/>
    </location>
</feature>
<dbReference type="InterPro" id="IPR036259">
    <property type="entry name" value="MFS_trans_sf"/>
</dbReference>
<evidence type="ECO:0000256" key="7">
    <source>
        <dbReference type="SAM" id="MobiDB-lite"/>
    </source>
</evidence>
<dbReference type="AlphaFoldDB" id="A0AAV9JQ74"/>
<dbReference type="Gene3D" id="3.40.50.300">
    <property type="entry name" value="P-loop containing nucleotide triphosphate hydrolases"/>
    <property type="match status" value="1"/>
</dbReference>
<accession>A0AAV9JQ74</accession>
<protein>
    <recommendedName>
        <fullName evidence="9">Major facilitator superfamily (MFS) profile domain-containing protein</fullName>
    </recommendedName>
</protein>
<feature type="transmembrane region" description="Helical" evidence="8">
    <location>
        <begin position="204"/>
        <end position="224"/>
    </location>
</feature>
<feature type="transmembrane region" description="Helical" evidence="8">
    <location>
        <begin position="146"/>
        <end position="165"/>
    </location>
</feature>
<feature type="compositionally biased region" description="Polar residues" evidence="7">
    <location>
        <begin position="9"/>
        <end position="18"/>
    </location>
</feature>
<dbReference type="GO" id="GO:0046943">
    <property type="term" value="F:carboxylic acid transmembrane transporter activity"/>
    <property type="evidence" value="ECO:0007669"/>
    <property type="project" value="UniProtKB-ARBA"/>
</dbReference>
<feature type="transmembrane region" description="Helical" evidence="8">
    <location>
        <begin position="268"/>
        <end position="290"/>
    </location>
</feature>
<comment type="subcellular location">
    <subcellularLocation>
        <location evidence="1">Endomembrane system</location>
        <topology evidence="1">Multi-pass membrane protein</topology>
    </subcellularLocation>
</comment>
<name>A0AAV9JQ74_9PEZI</name>
<keyword evidence="4 8" id="KW-0812">Transmembrane</keyword>
<feature type="transmembrane region" description="Helical" evidence="8">
    <location>
        <begin position="116"/>
        <end position="134"/>
    </location>
</feature>
<dbReference type="InterPro" id="IPR027417">
    <property type="entry name" value="P-loop_NTPase"/>
</dbReference>
<keyword evidence="11" id="KW-1185">Reference proteome</keyword>
<feature type="transmembrane region" description="Helical" evidence="8">
    <location>
        <begin position="436"/>
        <end position="460"/>
    </location>
</feature>
<feature type="domain" description="Major facilitator superfamily (MFS) profile" evidence="9">
    <location>
        <begin position="81"/>
        <end position="537"/>
    </location>
</feature>
<dbReference type="GO" id="GO:0012505">
    <property type="term" value="C:endomembrane system"/>
    <property type="evidence" value="ECO:0007669"/>
    <property type="project" value="UniProtKB-SubCell"/>
</dbReference>
<feature type="transmembrane region" description="Helical" evidence="8">
    <location>
        <begin position="296"/>
        <end position="320"/>
    </location>
</feature>
<organism evidence="10 11">
    <name type="scientific">Oleoguttula mirabilis</name>
    <dbReference type="NCBI Taxonomy" id="1507867"/>
    <lineage>
        <taxon>Eukaryota</taxon>
        <taxon>Fungi</taxon>
        <taxon>Dikarya</taxon>
        <taxon>Ascomycota</taxon>
        <taxon>Pezizomycotina</taxon>
        <taxon>Dothideomycetes</taxon>
        <taxon>Dothideomycetidae</taxon>
        <taxon>Mycosphaerellales</taxon>
        <taxon>Teratosphaeriaceae</taxon>
        <taxon>Oleoguttula</taxon>
    </lineage>
</organism>
<evidence type="ECO:0000256" key="1">
    <source>
        <dbReference type="ARBA" id="ARBA00004127"/>
    </source>
</evidence>
<feature type="transmembrane region" description="Helical" evidence="8">
    <location>
        <begin position="341"/>
        <end position="365"/>
    </location>
</feature>
<dbReference type="EMBL" id="JAVFHQ010000012">
    <property type="protein sequence ID" value="KAK4547157.1"/>
    <property type="molecule type" value="Genomic_DNA"/>
</dbReference>
<keyword evidence="6 8" id="KW-0472">Membrane</keyword>
<dbReference type="Pfam" id="PF07690">
    <property type="entry name" value="MFS_1"/>
    <property type="match status" value="1"/>
</dbReference>
<dbReference type="PROSITE" id="PS50850">
    <property type="entry name" value="MFS"/>
    <property type="match status" value="1"/>
</dbReference>
<evidence type="ECO:0000256" key="5">
    <source>
        <dbReference type="ARBA" id="ARBA00022989"/>
    </source>
</evidence>
<dbReference type="Gene3D" id="1.20.1720.10">
    <property type="entry name" value="Multidrug resistance protein D"/>
    <property type="match status" value="1"/>
</dbReference>
<comment type="caution">
    <text evidence="10">The sequence shown here is derived from an EMBL/GenBank/DDBJ whole genome shotgun (WGS) entry which is preliminary data.</text>
</comment>
<dbReference type="InterPro" id="IPR020846">
    <property type="entry name" value="MFS_dom"/>
</dbReference>
<feature type="transmembrane region" description="Helical" evidence="8">
    <location>
        <begin position="404"/>
        <end position="430"/>
    </location>
</feature>
<reference evidence="10 11" key="1">
    <citation type="submission" date="2021-11" db="EMBL/GenBank/DDBJ databases">
        <title>Black yeast isolated from Biological Soil Crust.</title>
        <authorList>
            <person name="Kurbessoian T."/>
        </authorList>
    </citation>
    <scope>NUCLEOTIDE SEQUENCE [LARGE SCALE GENOMIC DNA]</scope>
    <source>
        <strain evidence="10 11">CCFEE 5522</strain>
    </source>
</reference>
<evidence type="ECO:0000256" key="8">
    <source>
        <dbReference type="SAM" id="Phobius"/>
    </source>
</evidence>
<evidence type="ECO:0000259" key="9">
    <source>
        <dbReference type="PROSITE" id="PS50850"/>
    </source>
</evidence>
<dbReference type="Gene3D" id="1.20.1250.20">
    <property type="entry name" value="MFS general substrate transporter like domains"/>
    <property type="match status" value="1"/>
</dbReference>
<evidence type="ECO:0000256" key="2">
    <source>
        <dbReference type="ARBA" id="ARBA00008335"/>
    </source>
</evidence>
<evidence type="ECO:0000256" key="4">
    <source>
        <dbReference type="ARBA" id="ARBA00022692"/>
    </source>
</evidence>
<feature type="region of interest" description="Disordered" evidence="7">
    <location>
        <begin position="1"/>
        <end position="60"/>
    </location>
</feature>
<keyword evidence="5 8" id="KW-1133">Transmembrane helix</keyword>
<evidence type="ECO:0000313" key="11">
    <source>
        <dbReference type="Proteomes" id="UP001324427"/>
    </source>
</evidence>
<feature type="transmembrane region" description="Helical" evidence="8">
    <location>
        <begin position="377"/>
        <end position="397"/>
    </location>
</feature>
<keyword evidence="3" id="KW-0813">Transport</keyword>
<dbReference type="InterPro" id="IPR011701">
    <property type="entry name" value="MFS"/>
</dbReference>
<dbReference type="PANTHER" id="PTHR23501">
    <property type="entry name" value="MAJOR FACILITATOR SUPERFAMILY"/>
    <property type="match status" value="1"/>
</dbReference>